<reference evidence="2 3" key="1">
    <citation type="submission" date="2019-08" db="EMBL/GenBank/DDBJ databases">
        <title>Tsukamurella conjunctivitidis sp. nov., Tsukamurella assacharolytica sp. nov. and Tsukamurella sputae sp. nov. isolated from patients with conjunctivitis, bacteraemia (lymphoma) and respiratory infection (sputum) in Hong Kong.</title>
        <authorList>
            <person name="Fok K.M.N."/>
            <person name="Fong J.Y.H."/>
        </authorList>
    </citation>
    <scope>NUCLEOTIDE SEQUENCE [LARGE SCALE GENOMIC DNA]</scope>
    <source>
        <strain evidence="2 3">HKU70</strain>
    </source>
</reference>
<dbReference type="RefSeq" id="WP_146433334.1">
    <property type="nucleotide sequence ID" value="NZ_VIGV01000002.1"/>
</dbReference>
<evidence type="ECO:0000313" key="2">
    <source>
        <dbReference type="EMBL" id="TWS25387.1"/>
    </source>
</evidence>
<keyword evidence="1" id="KW-1133">Transmembrane helix</keyword>
<protein>
    <submittedName>
        <fullName evidence="2">Uncharacterized protein</fullName>
    </submittedName>
</protein>
<evidence type="ECO:0000256" key="1">
    <source>
        <dbReference type="SAM" id="Phobius"/>
    </source>
</evidence>
<gene>
    <name evidence="2" type="ORF">FK268_09355</name>
</gene>
<sequence length="62" mass="6444">MSAEAQLALWVAGVGAVVVAVLATLSAVLQRHADRANAADDAAVEARFGRDMAELAEETHAR</sequence>
<proteinExistence type="predicted"/>
<dbReference type="EMBL" id="VIGV01000002">
    <property type="protein sequence ID" value="TWS25387.1"/>
    <property type="molecule type" value="Genomic_DNA"/>
</dbReference>
<accession>A0A5C5RQW3</accession>
<feature type="transmembrane region" description="Helical" evidence="1">
    <location>
        <begin position="6"/>
        <end position="29"/>
    </location>
</feature>
<comment type="caution">
    <text evidence="2">The sequence shown here is derived from an EMBL/GenBank/DDBJ whole genome shotgun (WGS) entry which is preliminary data.</text>
</comment>
<organism evidence="2 3">
    <name type="scientific">Tsukamurella sputi</name>
    <dbReference type="NCBI Taxonomy" id="2591848"/>
    <lineage>
        <taxon>Bacteria</taxon>
        <taxon>Bacillati</taxon>
        <taxon>Actinomycetota</taxon>
        <taxon>Actinomycetes</taxon>
        <taxon>Mycobacteriales</taxon>
        <taxon>Tsukamurellaceae</taxon>
        <taxon>Tsukamurella</taxon>
    </lineage>
</organism>
<keyword evidence="1" id="KW-0812">Transmembrane</keyword>
<evidence type="ECO:0000313" key="3">
    <source>
        <dbReference type="Proteomes" id="UP000319792"/>
    </source>
</evidence>
<name>A0A5C5RQW3_9ACTN</name>
<dbReference type="Proteomes" id="UP000319792">
    <property type="component" value="Unassembled WGS sequence"/>
</dbReference>
<keyword evidence="1" id="KW-0472">Membrane</keyword>
<keyword evidence="3" id="KW-1185">Reference proteome</keyword>
<dbReference type="AlphaFoldDB" id="A0A5C5RQW3"/>